<dbReference type="Proteomes" id="UP000886014">
    <property type="component" value="Unassembled WGS sequence"/>
</dbReference>
<dbReference type="PANTHER" id="PTHR42983">
    <property type="entry name" value="DINITROGENASE IRON-MOLYBDENUM COFACTOR PROTEIN-RELATED"/>
    <property type="match status" value="1"/>
</dbReference>
<evidence type="ECO:0000259" key="2">
    <source>
        <dbReference type="Pfam" id="PF02579"/>
    </source>
</evidence>
<sequence>MKIAVTSQGPDLNSPVDPRFGRCQYFIIIDTDTMEYEAISNPALNATGGAGVQAAQLVASKGVRAVLTGEVGPNAEYALSSAGVQIIRGVSGTVLDAVNFFKTQAAGTVPPGIQGPGGFGGGMGPGGGFGPGGGKGMGFGGRGRGKGRGFGGGRGRGAGRGKGWF</sequence>
<dbReference type="PANTHER" id="PTHR42983:SF1">
    <property type="entry name" value="IRON-MOLYBDENUM PROTEIN"/>
    <property type="match status" value="1"/>
</dbReference>
<organism evidence="3">
    <name type="scientific">candidate division WOR-3 bacterium</name>
    <dbReference type="NCBI Taxonomy" id="2052148"/>
    <lineage>
        <taxon>Bacteria</taxon>
        <taxon>Bacteria division WOR-3</taxon>
    </lineage>
</organism>
<comment type="caution">
    <text evidence="3">The sequence shown here is derived from an EMBL/GenBank/DDBJ whole genome shotgun (WGS) entry which is preliminary data.</text>
</comment>
<gene>
    <name evidence="3" type="ORF">ENL41_02820</name>
</gene>
<evidence type="ECO:0000256" key="1">
    <source>
        <dbReference type="SAM" id="MobiDB-lite"/>
    </source>
</evidence>
<dbReference type="Gene3D" id="3.30.420.130">
    <property type="entry name" value="Dinitrogenase iron-molybdenum cofactor biosynthesis domain"/>
    <property type="match status" value="1"/>
</dbReference>
<evidence type="ECO:0000313" key="3">
    <source>
        <dbReference type="EMBL" id="HHF58339.1"/>
    </source>
</evidence>
<dbReference type="InterPro" id="IPR033913">
    <property type="entry name" value="MTH1175_dom"/>
</dbReference>
<dbReference type="SUPFAM" id="SSF53146">
    <property type="entry name" value="Nitrogenase accessory factor-like"/>
    <property type="match status" value="1"/>
</dbReference>
<dbReference type="EMBL" id="DRTV01000198">
    <property type="protein sequence ID" value="HHF58339.1"/>
    <property type="molecule type" value="Genomic_DNA"/>
</dbReference>
<dbReference type="InterPro" id="IPR036105">
    <property type="entry name" value="DiNase_FeMo-co_biosyn_sf"/>
</dbReference>
<feature type="region of interest" description="Disordered" evidence="1">
    <location>
        <begin position="120"/>
        <end position="165"/>
    </location>
</feature>
<feature type="domain" description="Dinitrogenase iron-molybdenum cofactor biosynthesis" evidence="2">
    <location>
        <begin position="13"/>
        <end position="102"/>
    </location>
</feature>
<dbReference type="InterPro" id="IPR003731">
    <property type="entry name" value="Di-Nase_FeMo-co_biosynth"/>
</dbReference>
<dbReference type="CDD" id="cd00851">
    <property type="entry name" value="MTH1175"/>
    <property type="match status" value="1"/>
</dbReference>
<protein>
    <submittedName>
        <fullName evidence="3">Dinitrogenase iron-molybdenum cofactor biosynthesis protein</fullName>
    </submittedName>
</protein>
<dbReference type="AlphaFoldDB" id="A0A7C5MBZ5"/>
<dbReference type="Pfam" id="PF02579">
    <property type="entry name" value="Nitro_FeMo-Co"/>
    <property type="match status" value="1"/>
</dbReference>
<name>A0A7C5MBZ5_UNCW3</name>
<proteinExistence type="predicted"/>
<reference evidence="3" key="1">
    <citation type="journal article" date="2020" name="mSystems">
        <title>Genome- and Community-Level Interaction Insights into Carbon Utilization and Element Cycling Functions of Hydrothermarchaeota in Hydrothermal Sediment.</title>
        <authorList>
            <person name="Zhou Z."/>
            <person name="Liu Y."/>
            <person name="Xu W."/>
            <person name="Pan J."/>
            <person name="Luo Z.H."/>
            <person name="Li M."/>
        </authorList>
    </citation>
    <scope>NUCLEOTIDE SEQUENCE [LARGE SCALE GENOMIC DNA]</scope>
    <source>
        <strain evidence="3">HyVt-94</strain>
    </source>
</reference>
<accession>A0A7C5MBZ5</accession>